<name>A0ABT4IFH3_9EURY</name>
<reference evidence="1" key="1">
    <citation type="submission" date="2022-12" db="EMBL/GenBank/DDBJ databases">
        <title>Isolation and characterisation of novel Methanocorpusculum spp. from native Australian herbivores indicates the genus is ancestrally host-associated.</title>
        <authorList>
            <person name="Volmer J.G."/>
            <person name="Soo R.M."/>
            <person name="Evans P.N."/>
            <person name="Hoedt E.C."/>
            <person name="Astorga Alsina A.L."/>
            <person name="Woodcroft B.J."/>
            <person name="Tyson G.W."/>
            <person name="Hugenholtz P."/>
            <person name="Morrison M."/>
        </authorList>
    </citation>
    <scope>NUCLEOTIDE SEQUENCE</scope>
    <source>
        <strain evidence="1">MG</strain>
    </source>
</reference>
<organism evidence="1 2">
    <name type="scientific">Methanocorpusculum petauri</name>
    <dbReference type="NCBI Taxonomy" id="3002863"/>
    <lineage>
        <taxon>Archaea</taxon>
        <taxon>Methanobacteriati</taxon>
        <taxon>Methanobacteriota</taxon>
        <taxon>Stenosarchaea group</taxon>
        <taxon>Methanomicrobia</taxon>
        <taxon>Methanomicrobiales</taxon>
        <taxon>Methanocorpusculaceae</taxon>
        <taxon>Methanocorpusculum</taxon>
    </lineage>
</organism>
<keyword evidence="2" id="KW-1185">Reference proteome</keyword>
<dbReference type="EMBL" id="JAPTGB010000003">
    <property type="protein sequence ID" value="MCZ0859935.1"/>
    <property type="molecule type" value="Genomic_DNA"/>
</dbReference>
<proteinExistence type="predicted"/>
<accession>A0ABT4IFH3</accession>
<comment type="caution">
    <text evidence="1">The sequence shown here is derived from an EMBL/GenBank/DDBJ whole genome shotgun (WGS) entry which is preliminary data.</text>
</comment>
<sequence length="159" mass="16861">MSVTPIYKEHAVTPVTMFATETTPDSQGRYYVAGQPVALYGDDMFGPLDSSTHTEPIGYLDHDIGPFLETDRVFATSGNVANPKRMAGSVWVRYKRSRWVKAKEAVVAGDVVVYDTDGSVKKATSLGTVASTAVTALSAIAGVVRIGGAANATVVIFTE</sequence>
<evidence type="ECO:0000313" key="1">
    <source>
        <dbReference type="EMBL" id="MCZ0859935.1"/>
    </source>
</evidence>
<protein>
    <recommendedName>
        <fullName evidence="3">DUF2190 family protein</fullName>
    </recommendedName>
</protein>
<dbReference type="Proteomes" id="UP001141422">
    <property type="component" value="Unassembled WGS sequence"/>
</dbReference>
<dbReference type="RefSeq" id="WP_268924159.1">
    <property type="nucleotide sequence ID" value="NZ_JAPTGB010000003.1"/>
</dbReference>
<evidence type="ECO:0000313" key="2">
    <source>
        <dbReference type="Proteomes" id="UP001141422"/>
    </source>
</evidence>
<evidence type="ECO:0008006" key="3">
    <source>
        <dbReference type="Google" id="ProtNLM"/>
    </source>
</evidence>
<gene>
    <name evidence="1" type="ORF">O0S10_01670</name>
</gene>